<keyword evidence="1" id="KW-0812">Transmembrane</keyword>
<reference evidence="2 3" key="1">
    <citation type="journal article" date="2016" name="Nat. Commun.">
        <title>Thousands of microbial genomes shed light on interconnected biogeochemical processes in an aquifer system.</title>
        <authorList>
            <person name="Anantharaman K."/>
            <person name="Brown C.T."/>
            <person name="Hug L.A."/>
            <person name="Sharon I."/>
            <person name="Castelle C.J."/>
            <person name="Probst A.J."/>
            <person name="Thomas B.C."/>
            <person name="Singh A."/>
            <person name="Wilkins M.J."/>
            <person name="Karaoz U."/>
            <person name="Brodie E.L."/>
            <person name="Williams K.H."/>
            <person name="Hubbard S.S."/>
            <person name="Banfield J.F."/>
        </authorList>
    </citation>
    <scope>NUCLEOTIDE SEQUENCE [LARGE SCALE GENOMIC DNA]</scope>
</reference>
<name>A0A1F5ZNC2_9BACT</name>
<evidence type="ECO:0000313" key="2">
    <source>
        <dbReference type="EMBL" id="OGG13931.1"/>
    </source>
</evidence>
<comment type="caution">
    <text evidence="2">The sequence shown here is derived from an EMBL/GenBank/DDBJ whole genome shotgun (WGS) entry which is preliminary data.</text>
</comment>
<sequence>MEYPDEEKTVDVKKAPPGPNFVVRLPMDAQSTANISTKPQANLKIIFVLILIFTFVSIMVGFLMWIFQYEMKKRGLDERYRNETSSAYPVPIDKV</sequence>
<proteinExistence type="predicted"/>
<protein>
    <submittedName>
        <fullName evidence="2">Uncharacterized protein</fullName>
    </submittedName>
</protein>
<keyword evidence="1" id="KW-1133">Transmembrane helix</keyword>
<evidence type="ECO:0000256" key="1">
    <source>
        <dbReference type="SAM" id="Phobius"/>
    </source>
</evidence>
<feature type="transmembrane region" description="Helical" evidence="1">
    <location>
        <begin position="45"/>
        <end position="67"/>
    </location>
</feature>
<organism evidence="2 3">
    <name type="scientific">Candidatus Gottesmanbacteria bacterium RIFCSPHIGHO2_01_FULL_39_10</name>
    <dbReference type="NCBI Taxonomy" id="1798375"/>
    <lineage>
        <taxon>Bacteria</taxon>
        <taxon>Candidatus Gottesmaniibacteriota</taxon>
    </lineage>
</organism>
<gene>
    <name evidence="2" type="ORF">A2773_01435</name>
</gene>
<evidence type="ECO:0000313" key="3">
    <source>
        <dbReference type="Proteomes" id="UP000177383"/>
    </source>
</evidence>
<accession>A0A1F5ZNC2</accession>
<keyword evidence="1" id="KW-0472">Membrane</keyword>
<dbReference type="EMBL" id="MFJE01000031">
    <property type="protein sequence ID" value="OGG13931.1"/>
    <property type="molecule type" value="Genomic_DNA"/>
</dbReference>
<dbReference type="AlphaFoldDB" id="A0A1F5ZNC2"/>
<dbReference type="Proteomes" id="UP000177383">
    <property type="component" value="Unassembled WGS sequence"/>
</dbReference>